<reference evidence="1 2" key="1">
    <citation type="submission" date="2019-10" db="EMBL/GenBank/DDBJ databases">
        <title>Alkalibaculum tamaniensis sp.nov., a new alkaliphilic acetogen, isolated on methoxylated aromatics from a mud volcano.</title>
        <authorList>
            <person name="Khomyakova M.A."/>
            <person name="Merkel A.Y."/>
            <person name="Bonch-Osmolovskaya E.A."/>
            <person name="Slobodkin A.I."/>
        </authorList>
    </citation>
    <scope>NUCLEOTIDE SEQUENCE [LARGE SCALE GENOMIC DNA]</scope>
    <source>
        <strain evidence="1 2">M08DMB</strain>
    </source>
</reference>
<proteinExistence type="predicted"/>
<gene>
    <name evidence="1" type="ORF">GC105_05640</name>
</gene>
<comment type="caution">
    <text evidence="1">The sequence shown here is derived from an EMBL/GenBank/DDBJ whole genome shotgun (WGS) entry which is preliminary data.</text>
</comment>
<dbReference type="Proteomes" id="UP000440004">
    <property type="component" value="Unassembled WGS sequence"/>
</dbReference>
<name>A0A6A7K722_9FIRM</name>
<evidence type="ECO:0000313" key="2">
    <source>
        <dbReference type="Proteomes" id="UP000440004"/>
    </source>
</evidence>
<organism evidence="1 2">
    <name type="scientific">Alkalibaculum sporogenes</name>
    <dbReference type="NCBI Taxonomy" id="2655001"/>
    <lineage>
        <taxon>Bacteria</taxon>
        <taxon>Bacillati</taxon>
        <taxon>Bacillota</taxon>
        <taxon>Clostridia</taxon>
        <taxon>Eubacteriales</taxon>
        <taxon>Eubacteriaceae</taxon>
        <taxon>Alkalibaculum</taxon>
    </lineage>
</organism>
<keyword evidence="2" id="KW-1185">Reference proteome</keyword>
<dbReference type="SUPFAM" id="SSF53098">
    <property type="entry name" value="Ribonuclease H-like"/>
    <property type="match status" value="1"/>
</dbReference>
<sequence length="91" mass="10505">MFILFRHNISAMSKILKISRASIYKKKNLNLTYVNVNGKWHYICVLIDLFNREIIGYSAGKNNDISLVTKAFSRIQSSLNKNQYISYGQGK</sequence>
<evidence type="ECO:0008006" key="3">
    <source>
        <dbReference type="Google" id="ProtNLM"/>
    </source>
</evidence>
<dbReference type="AlphaFoldDB" id="A0A6A7K722"/>
<dbReference type="InterPro" id="IPR012337">
    <property type="entry name" value="RNaseH-like_sf"/>
</dbReference>
<evidence type="ECO:0000313" key="1">
    <source>
        <dbReference type="EMBL" id="MPW25268.1"/>
    </source>
</evidence>
<protein>
    <recommendedName>
        <fullName evidence="3">Integrase catalytic domain-containing protein</fullName>
    </recommendedName>
</protein>
<dbReference type="EMBL" id="WHNX01000006">
    <property type="protein sequence ID" value="MPW25268.1"/>
    <property type="molecule type" value="Genomic_DNA"/>
</dbReference>
<accession>A0A6A7K722</accession>